<name>A0A8C8ZDU2_PROSS</name>
<keyword evidence="10" id="KW-1185">Reference proteome</keyword>
<gene>
    <name evidence="9" type="primary">CST9</name>
</gene>
<dbReference type="InterPro" id="IPR043250">
    <property type="entry name" value="CST9-like"/>
</dbReference>
<reference evidence="9" key="2">
    <citation type="submission" date="2025-09" db="UniProtKB">
        <authorList>
            <consortium name="Ensembl"/>
        </authorList>
    </citation>
    <scope>IDENTIFICATION</scope>
</reference>
<feature type="region of interest" description="Disordered" evidence="7">
    <location>
        <begin position="106"/>
        <end position="125"/>
    </location>
</feature>
<sequence length="145" mass="16471">MSTPHPRADGASHPSKLLRTQAWCSEEEKDNNPKSTAPQFPATVEFALHTFNQQSKDDYAYRLVRILSSWREYSWNKQMVFSMNLLLGRTVCGKFEEDIDDCPFQKSPELNNVREDTSFPHSRSCGGRMGAGWGAGVADKIRDKE</sequence>
<comment type="similarity">
    <text evidence="2">Belongs to the cystatin family.</text>
</comment>
<dbReference type="GO" id="GO:0004869">
    <property type="term" value="F:cysteine-type endopeptidase inhibitor activity"/>
    <property type="evidence" value="ECO:0007669"/>
    <property type="project" value="UniProtKB-KW"/>
</dbReference>
<dbReference type="Proteomes" id="UP000694414">
    <property type="component" value="Unplaced"/>
</dbReference>
<evidence type="ECO:0000256" key="6">
    <source>
        <dbReference type="ARBA" id="ARBA00022729"/>
    </source>
</evidence>
<dbReference type="PANTHER" id="PTHR46945">
    <property type="entry name" value="CYSTATIN-9-LIKE"/>
    <property type="match status" value="1"/>
</dbReference>
<proteinExistence type="inferred from homology"/>
<dbReference type="AlphaFoldDB" id="A0A8C8ZDU2"/>
<dbReference type="PANTHER" id="PTHR46945:SF4">
    <property type="entry name" value="CYSTATIN-9"/>
    <property type="match status" value="1"/>
</dbReference>
<dbReference type="GO" id="GO:0019730">
    <property type="term" value="P:antimicrobial humoral response"/>
    <property type="evidence" value="ECO:0007669"/>
    <property type="project" value="Ensembl"/>
</dbReference>
<keyword evidence="5" id="KW-0789">Thiol protease inhibitor</keyword>
<comment type="subcellular location">
    <subcellularLocation>
        <location evidence="1">Secreted</location>
    </subcellularLocation>
</comment>
<dbReference type="Pfam" id="PF00031">
    <property type="entry name" value="Cystatin"/>
    <property type="match status" value="1"/>
</dbReference>
<evidence type="ECO:0000313" key="10">
    <source>
        <dbReference type="Proteomes" id="UP000694414"/>
    </source>
</evidence>
<evidence type="ECO:0000256" key="5">
    <source>
        <dbReference type="ARBA" id="ARBA00022704"/>
    </source>
</evidence>
<dbReference type="Ensembl" id="ENSPSMT00000018323.1">
    <property type="protein sequence ID" value="ENSPSMP00000015788.1"/>
    <property type="gene ID" value="ENSPSMG00000011228.1"/>
</dbReference>
<organism evidence="9 10">
    <name type="scientific">Prolemur simus</name>
    <name type="common">Greater bamboo lemur</name>
    <name type="synonym">Hapalemur simus</name>
    <dbReference type="NCBI Taxonomy" id="1328070"/>
    <lineage>
        <taxon>Eukaryota</taxon>
        <taxon>Metazoa</taxon>
        <taxon>Chordata</taxon>
        <taxon>Craniata</taxon>
        <taxon>Vertebrata</taxon>
        <taxon>Euteleostomi</taxon>
        <taxon>Mammalia</taxon>
        <taxon>Eutheria</taxon>
        <taxon>Euarchontoglires</taxon>
        <taxon>Primates</taxon>
        <taxon>Strepsirrhini</taxon>
        <taxon>Lemuriformes</taxon>
        <taxon>Lemuridae</taxon>
        <taxon>Prolemur</taxon>
    </lineage>
</organism>
<evidence type="ECO:0000313" key="9">
    <source>
        <dbReference type="Ensembl" id="ENSPSMP00000015788.1"/>
    </source>
</evidence>
<feature type="region of interest" description="Disordered" evidence="7">
    <location>
        <begin position="1"/>
        <end position="38"/>
    </location>
</feature>
<evidence type="ECO:0000256" key="2">
    <source>
        <dbReference type="ARBA" id="ARBA00009403"/>
    </source>
</evidence>
<feature type="domain" description="Cystatin" evidence="8">
    <location>
        <begin position="37"/>
        <end position="110"/>
    </location>
</feature>
<dbReference type="InterPro" id="IPR046350">
    <property type="entry name" value="Cystatin_sf"/>
</dbReference>
<keyword evidence="6" id="KW-0732">Signal</keyword>
<dbReference type="Gene3D" id="3.10.450.10">
    <property type="match status" value="1"/>
</dbReference>
<evidence type="ECO:0000256" key="3">
    <source>
        <dbReference type="ARBA" id="ARBA00022525"/>
    </source>
</evidence>
<keyword evidence="4" id="KW-0646">Protease inhibitor</keyword>
<dbReference type="GO" id="GO:0005615">
    <property type="term" value="C:extracellular space"/>
    <property type="evidence" value="ECO:0007669"/>
    <property type="project" value="TreeGrafter"/>
</dbReference>
<evidence type="ECO:0000259" key="8">
    <source>
        <dbReference type="Pfam" id="PF00031"/>
    </source>
</evidence>
<dbReference type="GeneTree" id="ENSGT00940000164098"/>
<keyword evidence="3" id="KW-0964">Secreted</keyword>
<reference evidence="9" key="1">
    <citation type="submission" date="2025-08" db="UniProtKB">
        <authorList>
            <consortium name="Ensembl"/>
        </authorList>
    </citation>
    <scope>IDENTIFICATION</scope>
</reference>
<dbReference type="InterPro" id="IPR000010">
    <property type="entry name" value="Cystatin_dom"/>
</dbReference>
<feature type="compositionally biased region" description="Basic and acidic residues" evidence="7">
    <location>
        <begin position="1"/>
        <end position="10"/>
    </location>
</feature>
<dbReference type="SUPFAM" id="SSF54403">
    <property type="entry name" value="Cystatin/monellin"/>
    <property type="match status" value="1"/>
</dbReference>
<accession>A0A8C8ZDU2</accession>
<protein>
    <submittedName>
        <fullName evidence="9">Cystatin 9</fullName>
    </submittedName>
</protein>
<evidence type="ECO:0000256" key="4">
    <source>
        <dbReference type="ARBA" id="ARBA00022690"/>
    </source>
</evidence>
<evidence type="ECO:0000256" key="7">
    <source>
        <dbReference type="SAM" id="MobiDB-lite"/>
    </source>
</evidence>
<evidence type="ECO:0000256" key="1">
    <source>
        <dbReference type="ARBA" id="ARBA00004613"/>
    </source>
</evidence>